<organism evidence="5 6">
    <name type="scientific">Haemaphysalis longicornis</name>
    <name type="common">Bush tick</name>
    <dbReference type="NCBI Taxonomy" id="44386"/>
    <lineage>
        <taxon>Eukaryota</taxon>
        <taxon>Metazoa</taxon>
        <taxon>Ecdysozoa</taxon>
        <taxon>Arthropoda</taxon>
        <taxon>Chelicerata</taxon>
        <taxon>Arachnida</taxon>
        <taxon>Acari</taxon>
        <taxon>Parasitiformes</taxon>
        <taxon>Ixodida</taxon>
        <taxon>Ixodoidea</taxon>
        <taxon>Ixodidae</taxon>
        <taxon>Haemaphysalinae</taxon>
        <taxon>Haemaphysalis</taxon>
    </lineage>
</organism>
<dbReference type="SMART" id="SM00343">
    <property type="entry name" value="ZnF_C2HC"/>
    <property type="match status" value="3"/>
</dbReference>
<dbReference type="AlphaFoldDB" id="A0A9J6G2W0"/>
<dbReference type="OrthoDB" id="7700262at2759"/>
<dbReference type="OMA" id="KHACATQ"/>
<reference evidence="5 6" key="1">
    <citation type="journal article" date="2020" name="Cell">
        <title>Large-Scale Comparative Analyses of Tick Genomes Elucidate Their Genetic Diversity and Vector Capacities.</title>
        <authorList>
            <consortium name="Tick Genome and Microbiome Consortium (TIGMIC)"/>
            <person name="Jia N."/>
            <person name="Wang J."/>
            <person name="Shi W."/>
            <person name="Du L."/>
            <person name="Sun Y."/>
            <person name="Zhan W."/>
            <person name="Jiang J.F."/>
            <person name="Wang Q."/>
            <person name="Zhang B."/>
            <person name="Ji P."/>
            <person name="Bell-Sakyi L."/>
            <person name="Cui X.M."/>
            <person name="Yuan T.T."/>
            <person name="Jiang B.G."/>
            <person name="Yang W.F."/>
            <person name="Lam T.T."/>
            <person name="Chang Q.C."/>
            <person name="Ding S.J."/>
            <person name="Wang X.J."/>
            <person name="Zhu J.G."/>
            <person name="Ruan X.D."/>
            <person name="Zhao L."/>
            <person name="Wei J.T."/>
            <person name="Ye R.Z."/>
            <person name="Que T.C."/>
            <person name="Du C.H."/>
            <person name="Zhou Y.H."/>
            <person name="Cheng J.X."/>
            <person name="Dai P.F."/>
            <person name="Guo W.B."/>
            <person name="Han X.H."/>
            <person name="Huang E.J."/>
            <person name="Li L.F."/>
            <person name="Wei W."/>
            <person name="Gao Y.C."/>
            <person name="Liu J.Z."/>
            <person name="Shao H.Z."/>
            <person name="Wang X."/>
            <person name="Wang C.C."/>
            <person name="Yang T.C."/>
            <person name="Huo Q.B."/>
            <person name="Li W."/>
            <person name="Chen H.Y."/>
            <person name="Chen S.E."/>
            <person name="Zhou L.G."/>
            <person name="Ni X.B."/>
            <person name="Tian J.H."/>
            <person name="Sheng Y."/>
            <person name="Liu T."/>
            <person name="Pan Y.S."/>
            <person name="Xia L.Y."/>
            <person name="Li J."/>
            <person name="Zhao F."/>
            <person name="Cao W.C."/>
        </authorList>
    </citation>
    <scope>NUCLEOTIDE SEQUENCE [LARGE SCALE GENOMIC DNA]</scope>
    <source>
        <strain evidence="5">HaeL-2018</strain>
    </source>
</reference>
<evidence type="ECO:0000259" key="4">
    <source>
        <dbReference type="PROSITE" id="PS50158"/>
    </source>
</evidence>
<feature type="domain" description="CCHC-type" evidence="4">
    <location>
        <begin position="238"/>
        <end position="253"/>
    </location>
</feature>
<evidence type="ECO:0000313" key="6">
    <source>
        <dbReference type="Proteomes" id="UP000821853"/>
    </source>
</evidence>
<protein>
    <recommendedName>
        <fullName evidence="4">CCHC-type domain-containing protein</fullName>
    </recommendedName>
</protein>
<feature type="region of interest" description="Disordered" evidence="3">
    <location>
        <begin position="302"/>
        <end position="380"/>
    </location>
</feature>
<evidence type="ECO:0000256" key="2">
    <source>
        <dbReference type="SAM" id="Coils"/>
    </source>
</evidence>
<comment type="caution">
    <text evidence="5">The sequence shown here is derived from an EMBL/GenBank/DDBJ whole genome shotgun (WGS) entry which is preliminary data.</text>
</comment>
<name>A0A9J6G2W0_HAELO</name>
<sequence length="495" mass="54964">MSSDSDIQLLPSADNASNLKKRKLSDTNTHPPQGTTSTFTSATNVSQAGNTEDGWTYVSRSRRARPRLTTTAHDRIAKEKFTVLLRPKNNVSVGVIPRKGLAAVLASYAPHASLNGLTSTYVNHPSNSVTITFYNKTQALAFCAQNKCKINGEILEYEAHLMHPKGTSRGVIQVYPGDSDEDLRSQTTCESAVILDIRRLGKTNYALVTFDTTAPPRTVRNYLELCKVKPYVPRTLVCYRCHRDGHLQKHCPNPAVCSQCGRPHEEDQCPEATPYCNLCKKTGHTARDTNCQLKISRLKIMQKRMHQRSHSPPRRHITGSEPSFPRRQYNISSTVDFPHLSPTPDISPTTARLPSRERSGSAPVRTSGRNNHERCPTMLPSSEYLDSLSSKITALQTELSSLQQEYKHACATQARKTAELKAQQENHATQVLSQRNSTCQMSGFHCAWTATEVEHLISRLISKHLDIALSKYWPRLSQSADPAVSKAAPQATPAA</sequence>
<keyword evidence="2" id="KW-0175">Coiled coil</keyword>
<accession>A0A9J6G2W0</accession>
<keyword evidence="1" id="KW-0863">Zinc-finger</keyword>
<feature type="compositionally biased region" description="Polar residues" evidence="3">
    <location>
        <begin position="26"/>
        <end position="50"/>
    </location>
</feature>
<feature type="coiled-coil region" evidence="2">
    <location>
        <begin position="385"/>
        <end position="412"/>
    </location>
</feature>
<dbReference type="VEuPathDB" id="VectorBase:HLOH_051138"/>
<dbReference type="EMBL" id="JABSTR010000004">
    <property type="protein sequence ID" value="KAH9369097.1"/>
    <property type="molecule type" value="Genomic_DNA"/>
</dbReference>
<dbReference type="InterPro" id="IPR001878">
    <property type="entry name" value="Znf_CCHC"/>
</dbReference>
<feature type="region of interest" description="Disordered" evidence="3">
    <location>
        <begin position="1"/>
        <end position="52"/>
    </location>
</feature>
<dbReference type="PROSITE" id="PS50158">
    <property type="entry name" value="ZF_CCHC"/>
    <property type="match status" value="1"/>
</dbReference>
<evidence type="ECO:0000256" key="1">
    <source>
        <dbReference type="PROSITE-ProRule" id="PRU00047"/>
    </source>
</evidence>
<evidence type="ECO:0000256" key="3">
    <source>
        <dbReference type="SAM" id="MobiDB-lite"/>
    </source>
</evidence>
<keyword evidence="1" id="KW-0862">Zinc</keyword>
<keyword evidence="6" id="KW-1185">Reference proteome</keyword>
<evidence type="ECO:0000313" key="5">
    <source>
        <dbReference type="EMBL" id="KAH9369097.1"/>
    </source>
</evidence>
<gene>
    <name evidence="5" type="ORF">HPB48_016740</name>
</gene>
<keyword evidence="1" id="KW-0479">Metal-binding</keyword>
<dbReference type="GO" id="GO:0008270">
    <property type="term" value="F:zinc ion binding"/>
    <property type="evidence" value="ECO:0007669"/>
    <property type="project" value="UniProtKB-KW"/>
</dbReference>
<proteinExistence type="predicted"/>
<dbReference type="Proteomes" id="UP000821853">
    <property type="component" value="Chromosome 2"/>
</dbReference>
<dbReference type="GO" id="GO:0003676">
    <property type="term" value="F:nucleic acid binding"/>
    <property type="evidence" value="ECO:0007669"/>
    <property type="project" value="InterPro"/>
</dbReference>
<feature type="compositionally biased region" description="Basic residues" evidence="3">
    <location>
        <begin position="302"/>
        <end position="317"/>
    </location>
</feature>